<dbReference type="EMBL" id="MT141554">
    <property type="protein sequence ID" value="QJA66374.1"/>
    <property type="molecule type" value="Genomic_DNA"/>
</dbReference>
<sequence length="86" mass="10152">MITKSREIKEQYPIHVVQGVRSRKNCDVLVLRAWELWFKSRNIATERRDGKYGIDLFREITLSERAEIDCGEWGIRDNSFCYLGGK</sequence>
<proteinExistence type="predicted"/>
<evidence type="ECO:0000313" key="1">
    <source>
        <dbReference type="EMBL" id="QJA66374.1"/>
    </source>
</evidence>
<evidence type="ECO:0000313" key="2">
    <source>
        <dbReference type="EMBL" id="QJA76482.1"/>
    </source>
</evidence>
<name>A0A6M3J9B9_9ZZZZ</name>
<protein>
    <submittedName>
        <fullName evidence="1">Uncharacterized protein</fullName>
    </submittedName>
</protein>
<dbReference type="EMBL" id="MT142228">
    <property type="protein sequence ID" value="QJA76482.1"/>
    <property type="molecule type" value="Genomic_DNA"/>
</dbReference>
<gene>
    <name evidence="2" type="ORF">MM415A01503_0002</name>
    <name evidence="1" type="ORF">MM415B00353_0021</name>
</gene>
<reference evidence="1" key="1">
    <citation type="submission" date="2020-03" db="EMBL/GenBank/DDBJ databases">
        <title>The deep terrestrial virosphere.</title>
        <authorList>
            <person name="Holmfeldt K."/>
            <person name="Nilsson E."/>
            <person name="Simone D."/>
            <person name="Lopez-Fernandez M."/>
            <person name="Wu X."/>
            <person name="de Brujin I."/>
            <person name="Lundin D."/>
            <person name="Andersson A."/>
            <person name="Bertilsson S."/>
            <person name="Dopson M."/>
        </authorList>
    </citation>
    <scope>NUCLEOTIDE SEQUENCE</scope>
    <source>
        <strain evidence="2">MM415A01503</strain>
        <strain evidence="1">MM415B00353</strain>
    </source>
</reference>
<organism evidence="1">
    <name type="scientific">viral metagenome</name>
    <dbReference type="NCBI Taxonomy" id="1070528"/>
    <lineage>
        <taxon>unclassified sequences</taxon>
        <taxon>metagenomes</taxon>
        <taxon>organismal metagenomes</taxon>
    </lineage>
</organism>
<dbReference type="AlphaFoldDB" id="A0A6M3J9B9"/>
<accession>A0A6M3J9B9</accession>